<dbReference type="AlphaFoldDB" id="A0A1G8TM42"/>
<dbReference type="STRING" id="1095776.SAMN04515672_0520"/>
<comment type="pathway">
    <text evidence="1">Carbohydrate metabolism; tricarboxylic acid cycle.</text>
</comment>
<keyword evidence="4 6" id="KW-0808">Transferase</keyword>
<evidence type="ECO:0000256" key="6">
    <source>
        <dbReference type="PIRNR" id="PIRNR001369"/>
    </source>
</evidence>
<dbReference type="GO" id="GO:0005975">
    <property type="term" value="P:carbohydrate metabolic process"/>
    <property type="evidence" value="ECO:0007669"/>
    <property type="project" value="TreeGrafter"/>
</dbReference>
<dbReference type="RefSeq" id="WP_090303049.1">
    <property type="nucleotide sequence ID" value="NZ_FNFE01000001.1"/>
</dbReference>
<dbReference type="InterPro" id="IPR036969">
    <property type="entry name" value="Citrate_synthase_sf"/>
</dbReference>
<dbReference type="Gene3D" id="1.10.230.10">
    <property type="entry name" value="Cytochrome P450-Terp, domain 2"/>
    <property type="match status" value="1"/>
</dbReference>
<evidence type="ECO:0000256" key="3">
    <source>
        <dbReference type="ARBA" id="ARBA00022532"/>
    </source>
</evidence>
<feature type="active site" evidence="7">
    <location>
        <position position="319"/>
    </location>
</feature>
<dbReference type="SUPFAM" id="SSF48256">
    <property type="entry name" value="Citrate synthase"/>
    <property type="match status" value="1"/>
</dbReference>
<evidence type="ECO:0000256" key="7">
    <source>
        <dbReference type="PIRSR" id="PIRSR001369-1"/>
    </source>
</evidence>
<dbReference type="EC" id="2.3.3.16" evidence="6"/>
<dbReference type="OrthoDB" id="21302at2157"/>
<dbReference type="Gene3D" id="1.10.580.10">
    <property type="entry name" value="Citrate Synthase, domain 1"/>
    <property type="match status" value="1"/>
</dbReference>
<name>A0A1G8TM42_9EURY</name>
<dbReference type="InterPro" id="IPR054872">
    <property type="entry name" value="Cit_synth_Halo_CitZ"/>
</dbReference>
<dbReference type="Proteomes" id="UP000198882">
    <property type="component" value="Unassembled WGS sequence"/>
</dbReference>
<dbReference type="PANTHER" id="PTHR11739">
    <property type="entry name" value="CITRATE SYNTHASE"/>
    <property type="match status" value="1"/>
</dbReference>
<organism evidence="9 10">
    <name type="scientific">Natronorubrum texcoconense</name>
    <dbReference type="NCBI Taxonomy" id="1095776"/>
    <lineage>
        <taxon>Archaea</taxon>
        <taxon>Methanobacteriati</taxon>
        <taxon>Methanobacteriota</taxon>
        <taxon>Stenosarchaea group</taxon>
        <taxon>Halobacteria</taxon>
        <taxon>Halobacteriales</taxon>
        <taxon>Natrialbaceae</taxon>
        <taxon>Natronorubrum</taxon>
    </lineage>
</organism>
<evidence type="ECO:0000256" key="2">
    <source>
        <dbReference type="ARBA" id="ARBA00010566"/>
    </source>
</evidence>
<dbReference type="Pfam" id="PF00285">
    <property type="entry name" value="Citrate_synt"/>
    <property type="match status" value="1"/>
</dbReference>
<evidence type="ECO:0000313" key="10">
    <source>
        <dbReference type="Proteomes" id="UP000198882"/>
    </source>
</evidence>
<dbReference type="NCBIfam" id="TIGR01800">
    <property type="entry name" value="cit_synth_II"/>
    <property type="match status" value="1"/>
</dbReference>
<gene>
    <name evidence="9" type="ORF">SAMN04515672_0520</name>
</gene>
<evidence type="ECO:0000256" key="4">
    <source>
        <dbReference type="ARBA" id="ARBA00022679"/>
    </source>
</evidence>
<dbReference type="InterPro" id="IPR011278">
    <property type="entry name" value="2-MeCitrate/Citrate_synth_II"/>
</dbReference>
<comment type="similarity">
    <text evidence="2 6 8">Belongs to the citrate synthase family.</text>
</comment>
<dbReference type="InterPro" id="IPR024176">
    <property type="entry name" value="Citrate_synthase_bac-typ"/>
</dbReference>
<accession>A0A1G8TM42</accession>
<dbReference type="NCBIfam" id="NF041301">
    <property type="entry name" value="Cit_synth_Halo_CitZ"/>
    <property type="match status" value="1"/>
</dbReference>
<keyword evidence="10" id="KW-1185">Reference proteome</keyword>
<evidence type="ECO:0000256" key="8">
    <source>
        <dbReference type="RuleBase" id="RU000441"/>
    </source>
</evidence>
<protein>
    <recommendedName>
        <fullName evidence="6 8">Citrate synthase</fullName>
        <ecNumber evidence="6">2.3.3.16</ecNumber>
    </recommendedName>
</protein>
<sequence>MADDLKKGLEGVLVAESGLSSIDGDEGRLIYRGYPIEDLARGASYEEVVYLLWHGHLPNADELEEFTTALDEERDVSEDVLETMKRLAAADEQPMAALRTAVSMFSASEPEDDAEPEDLEATLRKGRRITAKIPTALAAFERYRLDEEPIDPHPDLGLAANFLYMLTGEEPSDTHAETFDQALILHADHGLNASTFTSMVIGSTMADIYSAVTGGVSALSGPLHGGANQDVMEVLFEIDESDLDHRAWVEQANEEGRRIPGFGHRVYNVKDPRAKILQERSEELAKEGDDKWYNYTTTIEQYLSEEQGLAEKGIAPNVDFYSGSVYYQLGIPIDMYTPIFAMSRAGGWVGHVLEYQEDNRLIRPLSRYTGPEDQEFVPLEDR</sequence>
<dbReference type="PIRSF" id="PIRSF001369">
    <property type="entry name" value="Citrate_synth"/>
    <property type="match status" value="1"/>
</dbReference>
<feature type="active site" evidence="7">
    <location>
        <position position="264"/>
    </location>
</feature>
<dbReference type="PRINTS" id="PR00143">
    <property type="entry name" value="CITRTSNTHASE"/>
</dbReference>
<evidence type="ECO:0000313" key="9">
    <source>
        <dbReference type="EMBL" id="SDJ42497.1"/>
    </source>
</evidence>
<dbReference type="EMBL" id="FNFE01000001">
    <property type="protein sequence ID" value="SDJ42497.1"/>
    <property type="molecule type" value="Genomic_DNA"/>
</dbReference>
<reference evidence="10" key="1">
    <citation type="submission" date="2016-10" db="EMBL/GenBank/DDBJ databases">
        <authorList>
            <person name="Varghese N."/>
            <person name="Submissions S."/>
        </authorList>
    </citation>
    <scope>NUCLEOTIDE SEQUENCE [LARGE SCALE GENOMIC DNA]</scope>
    <source>
        <strain evidence="10">B4,CECT 8067,JCM 17497</strain>
    </source>
</reference>
<dbReference type="PANTHER" id="PTHR11739:SF4">
    <property type="entry name" value="CITRATE SYNTHASE, PEROXISOMAL"/>
    <property type="match status" value="1"/>
</dbReference>
<keyword evidence="3" id="KW-0816">Tricarboxylic acid cycle</keyword>
<dbReference type="UniPathway" id="UPA00223"/>
<dbReference type="GO" id="GO:0006099">
    <property type="term" value="P:tricarboxylic acid cycle"/>
    <property type="evidence" value="ECO:0007669"/>
    <property type="project" value="UniProtKB-UniPathway"/>
</dbReference>
<dbReference type="InterPro" id="IPR002020">
    <property type="entry name" value="Citrate_synthase"/>
</dbReference>
<proteinExistence type="inferred from homology"/>
<evidence type="ECO:0000256" key="5">
    <source>
        <dbReference type="ARBA" id="ARBA00049288"/>
    </source>
</evidence>
<dbReference type="GO" id="GO:0005829">
    <property type="term" value="C:cytosol"/>
    <property type="evidence" value="ECO:0007669"/>
    <property type="project" value="TreeGrafter"/>
</dbReference>
<dbReference type="InterPro" id="IPR016143">
    <property type="entry name" value="Citrate_synth-like_sm_a-sub"/>
</dbReference>
<evidence type="ECO:0000256" key="1">
    <source>
        <dbReference type="ARBA" id="ARBA00005163"/>
    </source>
</evidence>
<dbReference type="InterPro" id="IPR016142">
    <property type="entry name" value="Citrate_synth-like_lrg_a-sub"/>
</dbReference>
<comment type="catalytic activity">
    <reaction evidence="5 6">
        <text>oxaloacetate + acetyl-CoA + H2O = citrate + CoA + H(+)</text>
        <dbReference type="Rhea" id="RHEA:16845"/>
        <dbReference type="ChEBI" id="CHEBI:15377"/>
        <dbReference type="ChEBI" id="CHEBI:15378"/>
        <dbReference type="ChEBI" id="CHEBI:16452"/>
        <dbReference type="ChEBI" id="CHEBI:16947"/>
        <dbReference type="ChEBI" id="CHEBI:57287"/>
        <dbReference type="ChEBI" id="CHEBI:57288"/>
        <dbReference type="EC" id="2.3.3.16"/>
    </reaction>
</comment>
<dbReference type="GO" id="GO:0036440">
    <property type="term" value="F:citrate synthase activity"/>
    <property type="evidence" value="ECO:0007669"/>
    <property type="project" value="UniProtKB-EC"/>
</dbReference>